<dbReference type="Ensembl" id="ENSFHET00000004564.1">
    <property type="protein sequence ID" value="ENSFHEP00000025702.1"/>
    <property type="gene ID" value="ENSFHEG00000008071.1"/>
</dbReference>
<evidence type="ECO:0000313" key="1">
    <source>
        <dbReference type="Ensembl" id="ENSFHEP00000025702.1"/>
    </source>
</evidence>
<dbReference type="Proteomes" id="UP000265000">
    <property type="component" value="Unplaced"/>
</dbReference>
<proteinExistence type="predicted"/>
<name>A0A3Q2QGU0_FUNHE</name>
<keyword evidence="2" id="KW-1185">Reference proteome</keyword>
<reference evidence="1" key="2">
    <citation type="submission" date="2025-09" db="UniProtKB">
        <authorList>
            <consortium name="Ensembl"/>
        </authorList>
    </citation>
    <scope>IDENTIFICATION</scope>
</reference>
<accession>A0A3Q2QGU0</accession>
<reference evidence="1" key="1">
    <citation type="submission" date="2025-08" db="UniProtKB">
        <authorList>
            <consortium name="Ensembl"/>
        </authorList>
    </citation>
    <scope>IDENTIFICATION</scope>
</reference>
<dbReference type="GeneTree" id="ENSGT00940000177056"/>
<protein>
    <submittedName>
        <fullName evidence="1">Uncharacterized protein</fullName>
    </submittedName>
</protein>
<dbReference type="AlphaFoldDB" id="A0A3Q2QGU0"/>
<sequence length="96" mass="10425">DQPTDLSIGDADESLVDQFVPQRLKMTHLDASGAAFSHSVGHGGAGRVDHGHEANKAKVVCLEVDVVRVKGEPFGVLVLRHEQVAEPWRRGRTVFS</sequence>
<organism evidence="1 2">
    <name type="scientific">Fundulus heteroclitus</name>
    <name type="common">Killifish</name>
    <name type="synonym">Mummichog</name>
    <dbReference type="NCBI Taxonomy" id="8078"/>
    <lineage>
        <taxon>Eukaryota</taxon>
        <taxon>Metazoa</taxon>
        <taxon>Chordata</taxon>
        <taxon>Craniata</taxon>
        <taxon>Vertebrata</taxon>
        <taxon>Euteleostomi</taxon>
        <taxon>Actinopterygii</taxon>
        <taxon>Neopterygii</taxon>
        <taxon>Teleostei</taxon>
        <taxon>Neoteleostei</taxon>
        <taxon>Acanthomorphata</taxon>
        <taxon>Ovalentaria</taxon>
        <taxon>Atherinomorphae</taxon>
        <taxon>Cyprinodontiformes</taxon>
        <taxon>Fundulidae</taxon>
        <taxon>Fundulus</taxon>
    </lineage>
</organism>
<evidence type="ECO:0000313" key="2">
    <source>
        <dbReference type="Proteomes" id="UP000265000"/>
    </source>
</evidence>